<evidence type="ECO:0000313" key="5">
    <source>
        <dbReference type="Proteomes" id="UP001196565"/>
    </source>
</evidence>
<comment type="caution">
    <text evidence="4">The sequence shown here is derived from an EMBL/GenBank/DDBJ whole genome shotgun (WGS) entry which is preliminary data.</text>
</comment>
<keyword evidence="2" id="KW-0472">Membrane</keyword>
<feature type="compositionally biased region" description="Pro residues" evidence="1">
    <location>
        <begin position="338"/>
        <end position="347"/>
    </location>
</feature>
<dbReference type="EMBL" id="JAHYBZ010000008">
    <property type="protein sequence ID" value="MBW6400509.1"/>
    <property type="molecule type" value="Genomic_DNA"/>
</dbReference>
<dbReference type="Pfam" id="PF02470">
    <property type="entry name" value="MlaD"/>
    <property type="match status" value="1"/>
</dbReference>
<evidence type="ECO:0000256" key="1">
    <source>
        <dbReference type="SAM" id="MobiDB-lite"/>
    </source>
</evidence>
<keyword evidence="5" id="KW-1185">Reference proteome</keyword>
<feature type="transmembrane region" description="Helical" evidence="2">
    <location>
        <begin position="12"/>
        <end position="30"/>
    </location>
</feature>
<evidence type="ECO:0000313" key="4">
    <source>
        <dbReference type="EMBL" id="MBW6400509.1"/>
    </source>
</evidence>
<feature type="region of interest" description="Disordered" evidence="1">
    <location>
        <begin position="325"/>
        <end position="347"/>
    </location>
</feature>
<gene>
    <name evidence="4" type="ORF">KPL78_21805</name>
</gene>
<proteinExistence type="predicted"/>
<keyword evidence="2" id="KW-1133">Transmembrane helix</keyword>
<sequence length="347" mass="36919">MPRSGRSLYLRVGMLVVAGIVLAIGFILFLTSGGFGRRQMVFETYVRESVAGLDVGAAMRFRGVPVGRVTELGLATVIYGASDGGLDDSANRLVVIRFAVDPERYGHTPVEDAVRAGLRVRIASTGVTGVSYLEADFVDPARFPPIRVPWTPAFPYVPSVPSTITQVTTAAERLMTRLSEVNIDALFTSATELFEELRTQVGSQGDLGTTLREAAATITALRQAIEGAELAATVREIRGAATRVGGAGQAAETLLQSPEVANAAQNIGQAAADLRVALARLPAVIQAMEATLRTIRGTTGDAQADLGPLLRDLRATVSSLRDTAEQLRRSPSQSLFGQPPPPPRDRR</sequence>
<protein>
    <submittedName>
        <fullName evidence="4">MCE family protein</fullName>
    </submittedName>
</protein>
<dbReference type="Proteomes" id="UP001196565">
    <property type="component" value="Unassembled WGS sequence"/>
</dbReference>
<accession>A0ABS7ADX7</accession>
<dbReference type="InterPro" id="IPR003399">
    <property type="entry name" value="Mce/MlaD"/>
</dbReference>
<evidence type="ECO:0000259" key="3">
    <source>
        <dbReference type="Pfam" id="PF02470"/>
    </source>
</evidence>
<dbReference type="RefSeq" id="WP_219765083.1">
    <property type="nucleotide sequence ID" value="NZ_JAHYBZ010000008.1"/>
</dbReference>
<reference evidence="4 5" key="1">
    <citation type="submission" date="2021-07" db="EMBL/GenBank/DDBJ databases">
        <authorList>
            <person name="So Y."/>
        </authorList>
    </citation>
    <scope>NUCLEOTIDE SEQUENCE [LARGE SCALE GENOMIC DNA]</scope>
    <source>
        <strain evidence="4 5">HJA6</strain>
    </source>
</reference>
<dbReference type="PANTHER" id="PTHR36698">
    <property type="entry name" value="BLL5892 PROTEIN"/>
    <property type="match status" value="1"/>
</dbReference>
<evidence type="ECO:0000256" key="2">
    <source>
        <dbReference type="SAM" id="Phobius"/>
    </source>
</evidence>
<keyword evidence="2" id="KW-0812">Transmembrane</keyword>
<organism evidence="4 5">
    <name type="scientific">Roseomonas alba</name>
    <dbReference type="NCBI Taxonomy" id="2846776"/>
    <lineage>
        <taxon>Bacteria</taxon>
        <taxon>Pseudomonadati</taxon>
        <taxon>Pseudomonadota</taxon>
        <taxon>Alphaproteobacteria</taxon>
        <taxon>Acetobacterales</taxon>
        <taxon>Roseomonadaceae</taxon>
        <taxon>Roseomonas</taxon>
    </lineage>
</organism>
<dbReference type="PANTHER" id="PTHR36698:SF3">
    <property type="entry name" value="ABC-TYPE TRANSPORT AUXILIARY LIPOPROTEIN COMPONENT DOMAIN-CONTAINING PROTEIN"/>
    <property type="match status" value="1"/>
</dbReference>
<name>A0ABS7ADX7_9PROT</name>
<feature type="domain" description="Mce/MlaD" evidence="3">
    <location>
        <begin position="48"/>
        <end position="136"/>
    </location>
</feature>